<comment type="caution">
    <text evidence="2">The sequence shown here is derived from an EMBL/GenBank/DDBJ whole genome shotgun (WGS) entry which is preliminary data.</text>
</comment>
<gene>
    <name evidence="2" type="ORF">WAK64_14385</name>
</gene>
<protein>
    <submittedName>
        <fullName evidence="2">Endonuclease/exonuclease/phosphatase family protein</fullName>
    </submittedName>
</protein>
<dbReference type="Proteomes" id="UP001312865">
    <property type="component" value="Unassembled WGS sequence"/>
</dbReference>
<keyword evidence="2" id="KW-0255">Endonuclease</keyword>
<dbReference type="SUPFAM" id="SSF56219">
    <property type="entry name" value="DNase I-like"/>
    <property type="match status" value="1"/>
</dbReference>
<feature type="domain" description="Endonuclease/exonuclease/phosphatase" evidence="1">
    <location>
        <begin position="4"/>
        <end position="231"/>
    </location>
</feature>
<dbReference type="InterPro" id="IPR036691">
    <property type="entry name" value="Endo/exonu/phosph_ase_sf"/>
</dbReference>
<dbReference type="RefSeq" id="WP_336587681.1">
    <property type="nucleotide sequence ID" value="NZ_JBBAXC010000011.1"/>
</dbReference>
<dbReference type="EMBL" id="JBBAXC010000011">
    <property type="protein sequence ID" value="MEI5908243.1"/>
    <property type="molecule type" value="Genomic_DNA"/>
</dbReference>
<organism evidence="2 3">
    <name type="scientific">Bacillus spongiae</name>
    <dbReference type="NCBI Taxonomy" id="2683610"/>
    <lineage>
        <taxon>Bacteria</taxon>
        <taxon>Bacillati</taxon>
        <taxon>Bacillota</taxon>
        <taxon>Bacilli</taxon>
        <taxon>Bacillales</taxon>
        <taxon>Bacillaceae</taxon>
        <taxon>Bacillus</taxon>
    </lineage>
</organism>
<dbReference type="InterPro" id="IPR050410">
    <property type="entry name" value="CCR4/nocturin_mRNA_transcr"/>
</dbReference>
<dbReference type="PANTHER" id="PTHR12121:SF36">
    <property type="entry name" value="ENDONUCLEASE_EXONUCLEASE_PHOSPHATASE DOMAIN-CONTAINING PROTEIN"/>
    <property type="match status" value="1"/>
</dbReference>
<evidence type="ECO:0000313" key="2">
    <source>
        <dbReference type="EMBL" id="MEI5908243.1"/>
    </source>
</evidence>
<reference evidence="2 3" key="1">
    <citation type="journal article" date="2018" name="J. Microbiol.">
        <title>Bacillus spongiae sp. nov., isolated from sponge of Jeju Island.</title>
        <authorList>
            <person name="Lee G.E."/>
            <person name="Im W.T."/>
            <person name="Park J.S."/>
        </authorList>
    </citation>
    <scope>NUCLEOTIDE SEQUENCE [LARGE SCALE GENOMIC DNA]</scope>
    <source>
        <strain evidence="2 3">135PIL107-10</strain>
    </source>
</reference>
<dbReference type="Pfam" id="PF03372">
    <property type="entry name" value="Exo_endo_phos"/>
    <property type="match status" value="1"/>
</dbReference>
<dbReference type="GO" id="GO:0004519">
    <property type="term" value="F:endonuclease activity"/>
    <property type="evidence" value="ECO:0007669"/>
    <property type="project" value="UniProtKB-KW"/>
</dbReference>
<name>A0ABU8HGQ2_9BACI</name>
<accession>A0ABU8HGQ2</accession>
<keyword evidence="2" id="KW-0378">Hydrolase</keyword>
<keyword evidence="3" id="KW-1185">Reference proteome</keyword>
<dbReference type="PANTHER" id="PTHR12121">
    <property type="entry name" value="CARBON CATABOLITE REPRESSOR PROTEIN 4"/>
    <property type="match status" value="1"/>
</dbReference>
<proteinExistence type="predicted"/>
<sequence>MKTMSFNILADRRTWRNRREGIINKIFEVNPDIAGLQEAFSVQRNDLSFGLSSTYDLIEFNIPVNYDNPILVRKDYFTILDSGFVEAAECNFTRYITWLRLRENNSIKEFYFYNNHFCFQPMTVKEEQAIIQAQTIYEHQTQLCGNEQMAISVGDFNSNRSSSVMEYLLEQVPIDGTPNPVNLVDTWDIANPTTPKPPTTQQGAAIDWIITLSGTTVTEATIVNSDGFSDHFPVTATIIL</sequence>
<evidence type="ECO:0000259" key="1">
    <source>
        <dbReference type="Pfam" id="PF03372"/>
    </source>
</evidence>
<dbReference type="InterPro" id="IPR005135">
    <property type="entry name" value="Endo/exonuclease/phosphatase"/>
</dbReference>
<keyword evidence="2" id="KW-0540">Nuclease</keyword>
<evidence type="ECO:0000313" key="3">
    <source>
        <dbReference type="Proteomes" id="UP001312865"/>
    </source>
</evidence>
<dbReference type="Gene3D" id="3.60.10.10">
    <property type="entry name" value="Endonuclease/exonuclease/phosphatase"/>
    <property type="match status" value="1"/>
</dbReference>